<name>A0ABX0NB35_9BURK</name>
<comment type="caution">
    <text evidence="2">The sequence shown here is derived from an EMBL/GenBank/DDBJ whole genome shotgun (WGS) entry which is preliminary data.</text>
</comment>
<evidence type="ECO:0000259" key="1">
    <source>
        <dbReference type="Pfam" id="PF12770"/>
    </source>
</evidence>
<dbReference type="Pfam" id="PF12770">
    <property type="entry name" value="CHAT"/>
    <property type="match status" value="1"/>
</dbReference>
<dbReference type="Proteomes" id="UP000621455">
    <property type="component" value="Unassembled WGS sequence"/>
</dbReference>
<keyword evidence="3" id="KW-1185">Reference proteome</keyword>
<dbReference type="EMBL" id="WHJG01000036">
    <property type="protein sequence ID" value="NHZ82651.1"/>
    <property type="molecule type" value="Genomic_DNA"/>
</dbReference>
<feature type="domain" description="CHAT" evidence="1">
    <location>
        <begin position="633"/>
        <end position="943"/>
    </location>
</feature>
<protein>
    <submittedName>
        <fullName evidence="2">CHAT domain-containing protein</fullName>
    </submittedName>
</protein>
<proteinExistence type="predicted"/>
<evidence type="ECO:0000313" key="2">
    <source>
        <dbReference type="EMBL" id="NHZ82651.1"/>
    </source>
</evidence>
<evidence type="ECO:0000313" key="3">
    <source>
        <dbReference type="Proteomes" id="UP000621455"/>
    </source>
</evidence>
<gene>
    <name evidence="2" type="ORF">F2P44_25725</name>
</gene>
<sequence length="945" mass="103131">MAARSGAMFYRALGTLHRSGRASNESLDVQIMSYLLEARGPAYQYYRLNAFYGNNYALANRLGSMFFAKYCADMDNASFTCFTVITQTAFNYYRLGDSVSYRATLQLLDKALARHPQLQLALMPVSKVSGADTERRKKALVELRSYVPDMDRLFDGNDGEWGFEEMERIAANLMQAQAVGYWIARADGKHFPRIAKAMAAAKDEEMSEEDWAAVLISMAYLSAAALNDYDILLASVNAMRDLYAALAAAEEVKIDLTPFDLMKLGALYSANQLKEARQLVKTIRNSPALRSPHIDAVPAPLNVLSSCHAAANFAPNEDADQVMPAKEYLLSKIAMKIGLKMGERVPTAAVRSIMEYEARELFAKASGMDEARQAFLPSDFVANWPDYSKVFAGDHVARTRLAQAAKCLLARPEIVMRLGQEFVNKGSKERQTLNAAIFTMLADSGTFQQHSNAIGNEDFVLLQAASIMQAHNGISSATARSVFASVDVRNSIQEAELGMVRLSDQFNVAAKELHLSDMVRRMSTNSADGLEKMMSSMMDHPAEYARYAELRNQSIATLAEVKKALTADDAAMLLTLFDDTLVSVVVRHDSARIVSTKVSRNAMKNAVAKLKASTNFLSQQSTRLPPAYRADIAWQLYKQLFKPVEALLAGARTVYLVAGEDLALIPFSALVTAAPPAQSAIDFSTYRRLRWLGDRLAFVSLPSVHSLLKTSAANDRENPRLLGVGNPEVAMQMLIDLRLSPMPDTASLLDRVRKPGDPAPLLRAQANYGGLEAASNSAILSSGDMALINSHALAAGESAKYGTQEPAILLAPTSQADVADFLDPSKVMSLKLSLRLIMLLACETAGGRTIDNAQPYAGLVNSFFFAGADSVVATNLPVDPAVAEDFAVNFLRYVRDGKKSSAMALQMAAADVRCANDSMACAEGDKYVWAHPAYWSQFTLVGSGR</sequence>
<reference evidence="2 3" key="1">
    <citation type="submission" date="2019-10" db="EMBL/GenBank/DDBJ databases">
        <title>Taxonomy of Antarctic Massilia spp.: description of Massilia rubra sp. nov., Massilia aquatica sp. nov., Massilia mucilaginosa sp. nov., Massilia frigida sp. nov. isolated from streams, lakes and regoliths.</title>
        <authorList>
            <person name="Holochova P."/>
            <person name="Sedlacek I."/>
            <person name="Kralova S."/>
            <person name="Maslanova I."/>
            <person name="Busse H.-J."/>
            <person name="Stankova E."/>
            <person name="Vrbovska V."/>
            <person name="Kovarovic V."/>
            <person name="Bartak M."/>
            <person name="Svec P."/>
            <person name="Pantucek R."/>
        </authorList>
    </citation>
    <scope>NUCLEOTIDE SEQUENCE [LARGE SCALE GENOMIC DNA]</scope>
    <source>
        <strain evidence="2 3">CCM 8695</strain>
    </source>
</reference>
<organism evidence="2 3">
    <name type="scientific">Massilia frigida</name>
    <dbReference type="NCBI Taxonomy" id="2609281"/>
    <lineage>
        <taxon>Bacteria</taxon>
        <taxon>Pseudomonadati</taxon>
        <taxon>Pseudomonadota</taxon>
        <taxon>Betaproteobacteria</taxon>
        <taxon>Burkholderiales</taxon>
        <taxon>Oxalobacteraceae</taxon>
        <taxon>Telluria group</taxon>
        <taxon>Massilia</taxon>
    </lineage>
</organism>
<accession>A0ABX0NB35</accession>
<dbReference type="InterPro" id="IPR024983">
    <property type="entry name" value="CHAT_dom"/>
</dbReference>